<evidence type="ECO:0000313" key="2">
    <source>
        <dbReference type="EMBL" id="TWT85986.1"/>
    </source>
</evidence>
<evidence type="ECO:0000313" key="3">
    <source>
        <dbReference type="Proteomes" id="UP000318478"/>
    </source>
</evidence>
<comment type="caution">
    <text evidence="2">The sequence shown here is derived from an EMBL/GenBank/DDBJ whole genome shotgun (WGS) entry which is preliminary data.</text>
</comment>
<proteinExistence type="predicted"/>
<name>A0A5C5ZFL3_9BACT</name>
<evidence type="ECO:0000256" key="1">
    <source>
        <dbReference type="SAM" id="MobiDB-lite"/>
    </source>
</evidence>
<gene>
    <name evidence="2" type="ORF">Pla123a_07940</name>
</gene>
<keyword evidence="3" id="KW-1185">Reference proteome</keyword>
<reference evidence="2 3" key="1">
    <citation type="submission" date="2019-02" db="EMBL/GenBank/DDBJ databases">
        <title>Deep-cultivation of Planctomycetes and their phenomic and genomic characterization uncovers novel biology.</title>
        <authorList>
            <person name="Wiegand S."/>
            <person name="Jogler M."/>
            <person name="Boedeker C."/>
            <person name="Pinto D."/>
            <person name="Vollmers J."/>
            <person name="Rivas-Marin E."/>
            <person name="Kohn T."/>
            <person name="Peeters S.H."/>
            <person name="Heuer A."/>
            <person name="Rast P."/>
            <person name="Oberbeckmann S."/>
            <person name="Bunk B."/>
            <person name="Jeske O."/>
            <person name="Meyerdierks A."/>
            <person name="Storesund J.E."/>
            <person name="Kallscheuer N."/>
            <person name="Luecker S."/>
            <person name="Lage O.M."/>
            <person name="Pohl T."/>
            <person name="Merkel B.J."/>
            <person name="Hornburger P."/>
            <person name="Mueller R.-W."/>
            <person name="Bruemmer F."/>
            <person name="Labrenz M."/>
            <person name="Spormann A.M."/>
            <person name="Op Den Camp H."/>
            <person name="Overmann J."/>
            <person name="Amann R."/>
            <person name="Jetten M.S.M."/>
            <person name="Mascher T."/>
            <person name="Medema M.H."/>
            <person name="Devos D.P."/>
            <person name="Kaster A.-K."/>
            <person name="Ovreas L."/>
            <person name="Rohde M."/>
            <person name="Galperin M.Y."/>
            <person name="Jogler C."/>
        </authorList>
    </citation>
    <scope>NUCLEOTIDE SEQUENCE [LARGE SCALE GENOMIC DNA]</scope>
    <source>
        <strain evidence="2 3">Pla123a</strain>
    </source>
</reference>
<dbReference type="EMBL" id="SJPO01000001">
    <property type="protein sequence ID" value="TWT85986.1"/>
    <property type="molecule type" value="Genomic_DNA"/>
</dbReference>
<organism evidence="2 3">
    <name type="scientific">Posidoniimonas polymericola</name>
    <dbReference type="NCBI Taxonomy" id="2528002"/>
    <lineage>
        <taxon>Bacteria</taxon>
        <taxon>Pseudomonadati</taxon>
        <taxon>Planctomycetota</taxon>
        <taxon>Planctomycetia</taxon>
        <taxon>Pirellulales</taxon>
        <taxon>Lacipirellulaceae</taxon>
        <taxon>Posidoniimonas</taxon>
    </lineage>
</organism>
<dbReference type="Proteomes" id="UP000318478">
    <property type="component" value="Unassembled WGS sequence"/>
</dbReference>
<feature type="compositionally biased region" description="Basic and acidic residues" evidence="1">
    <location>
        <begin position="202"/>
        <end position="228"/>
    </location>
</feature>
<sequence length="393" mass="42641">MVVPLSPSAFRSRQEPLWVPAGLLAVLVTLVSALGAFGGEVSDSGWKSTAPTNQLTPSRRVQQFRPATAPRQAPAAQQVNRGKLRLVAFDPDADNGRASHGGVVQAQHGSARLQSIVVDQNGQRRGYRIAQDDDLLEGFQEPFGADDAPAGDSTPDFGEPMIDEPIGGEPTFDEELPPLDNEMGGRDPFDEPDDKAAAPSPSDDRDFGGLRDVPKEDLGRPAPRRDTKQSSASDYQKAMQNCSEELAELKASRIAQIDLQIHPTGSAGEDFPIECGIDDGTPFADRQWDQVCYMWKASALCHKPLYFEDVQLERYGHSWGPAVQPIVSGVHFFTRIPAIPYMMGIQAPNECVYTLGHYRPGSCAPYLIEPIPFTWRAAAMQGAAVSGVVFGLP</sequence>
<accession>A0A5C5ZFL3</accession>
<protein>
    <submittedName>
        <fullName evidence="2">Uncharacterized protein</fullName>
    </submittedName>
</protein>
<dbReference type="AlphaFoldDB" id="A0A5C5ZFL3"/>
<feature type="compositionally biased region" description="Polar residues" evidence="1">
    <location>
        <begin position="229"/>
        <end position="239"/>
    </location>
</feature>
<feature type="region of interest" description="Disordered" evidence="1">
    <location>
        <begin position="139"/>
        <end position="239"/>
    </location>
</feature>